<evidence type="ECO:0000256" key="1">
    <source>
        <dbReference type="SAM" id="MobiDB-lite"/>
    </source>
</evidence>
<proteinExistence type="predicted"/>
<comment type="caution">
    <text evidence="2">The sequence shown here is derived from an EMBL/GenBank/DDBJ whole genome shotgun (WGS) entry which is preliminary data.</text>
</comment>
<feature type="non-terminal residue" evidence="2">
    <location>
        <position position="1"/>
    </location>
</feature>
<feature type="compositionally biased region" description="Polar residues" evidence="1">
    <location>
        <begin position="24"/>
        <end position="35"/>
    </location>
</feature>
<evidence type="ECO:0000313" key="2">
    <source>
        <dbReference type="EMBL" id="KKL62899.1"/>
    </source>
</evidence>
<reference evidence="2" key="1">
    <citation type="journal article" date="2015" name="Nature">
        <title>Complex archaea that bridge the gap between prokaryotes and eukaryotes.</title>
        <authorList>
            <person name="Spang A."/>
            <person name="Saw J.H."/>
            <person name="Jorgensen S.L."/>
            <person name="Zaremba-Niedzwiedzka K."/>
            <person name="Martijn J."/>
            <person name="Lind A.E."/>
            <person name="van Eijk R."/>
            <person name="Schleper C."/>
            <person name="Guy L."/>
            <person name="Ettema T.J."/>
        </authorList>
    </citation>
    <scope>NUCLEOTIDE SEQUENCE</scope>
</reference>
<dbReference type="AlphaFoldDB" id="A0A0F9DMJ9"/>
<organism evidence="2">
    <name type="scientific">marine sediment metagenome</name>
    <dbReference type="NCBI Taxonomy" id="412755"/>
    <lineage>
        <taxon>unclassified sequences</taxon>
        <taxon>metagenomes</taxon>
        <taxon>ecological metagenomes</taxon>
    </lineage>
</organism>
<feature type="region of interest" description="Disordered" evidence="1">
    <location>
        <begin position="1"/>
        <end position="35"/>
    </location>
</feature>
<dbReference type="EMBL" id="LAZR01028346">
    <property type="protein sequence ID" value="KKL62899.1"/>
    <property type="molecule type" value="Genomic_DNA"/>
</dbReference>
<sequence length="149" mass="16330">YTEPGSPTFLNGSASARAAYPMQTPGSQAKTGTENLQKGNILSYMEQVNKDAGIGVQERSQLLARTLKGKRTHNTTTEYYNAEGEQTGKTVTRKTITPNQVATLIDLANRTEGLYNKAGVAEHIAKREYDDRIKELRASVVVRRRGEGG</sequence>
<accession>A0A0F9DMJ9</accession>
<gene>
    <name evidence="2" type="ORF">LCGC14_2180560</name>
</gene>
<name>A0A0F9DMJ9_9ZZZZ</name>
<protein>
    <submittedName>
        <fullName evidence="2">Uncharacterized protein</fullName>
    </submittedName>
</protein>